<sequence>MTGSIPGIAASTKATLELGSAPNSVEAPENSFALDETCAWISIPITSSQSDLAPAMTLSFGASKARSSMGLVLSAIGVF</sequence>
<organism evidence="1">
    <name type="scientific">mine drainage metagenome</name>
    <dbReference type="NCBI Taxonomy" id="410659"/>
    <lineage>
        <taxon>unclassified sequences</taxon>
        <taxon>metagenomes</taxon>
        <taxon>ecological metagenomes</taxon>
    </lineage>
</organism>
<reference evidence="1" key="1">
    <citation type="submission" date="2016-10" db="EMBL/GenBank/DDBJ databases">
        <title>Sequence of Gallionella enrichment culture.</title>
        <authorList>
            <person name="Poehlein A."/>
            <person name="Muehling M."/>
            <person name="Daniel R."/>
        </authorList>
    </citation>
    <scope>NUCLEOTIDE SEQUENCE</scope>
</reference>
<proteinExistence type="predicted"/>
<gene>
    <name evidence="1" type="ORF">GALL_520860</name>
</gene>
<accession>A0A1J5P590</accession>
<comment type="caution">
    <text evidence="1">The sequence shown here is derived from an EMBL/GenBank/DDBJ whole genome shotgun (WGS) entry which is preliminary data.</text>
</comment>
<protein>
    <submittedName>
        <fullName evidence="1">Uncharacterized protein</fullName>
    </submittedName>
</protein>
<dbReference type="AlphaFoldDB" id="A0A1J5P590"/>
<name>A0A1J5P590_9ZZZZ</name>
<dbReference type="EMBL" id="MLJW01006671">
    <property type="protein sequence ID" value="OIQ66346.1"/>
    <property type="molecule type" value="Genomic_DNA"/>
</dbReference>
<evidence type="ECO:0000313" key="1">
    <source>
        <dbReference type="EMBL" id="OIQ66346.1"/>
    </source>
</evidence>